<evidence type="ECO:0000256" key="1">
    <source>
        <dbReference type="SAM" id="MobiDB-lite"/>
    </source>
</evidence>
<feature type="region of interest" description="Disordered" evidence="1">
    <location>
        <begin position="165"/>
        <end position="215"/>
    </location>
</feature>
<feature type="region of interest" description="Disordered" evidence="1">
    <location>
        <begin position="1"/>
        <end position="24"/>
    </location>
</feature>
<dbReference type="InterPro" id="IPR036859">
    <property type="entry name" value="CAP-Gly_dom_sf"/>
</dbReference>
<dbReference type="Pfam" id="PF01302">
    <property type="entry name" value="CAP_GLY"/>
    <property type="match status" value="1"/>
</dbReference>
<feature type="compositionally biased region" description="Basic residues" evidence="1">
    <location>
        <begin position="1"/>
        <end position="10"/>
    </location>
</feature>
<feature type="region of interest" description="Disordered" evidence="1">
    <location>
        <begin position="50"/>
        <end position="70"/>
    </location>
</feature>
<dbReference type="InterPro" id="IPR000938">
    <property type="entry name" value="CAP-Gly_domain"/>
</dbReference>
<evidence type="ECO:0000259" key="2">
    <source>
        <dbReference type="PROSITE" id="PS50245"/>
    </source>
</evidence>
<dbReference type="PANTHER" id="PTHR18916">
    <property type="entry name" value="DYNACTIN 1-RELATED MICROTUBULE-BINDING"/>
    <property type="match status" value="1"/>
</dbReference>
<feature type="domain" description="CAP-Gly" evidence="2">
    <location>
        <begin position="113"/>
        <end position="155"/>
    </location>
</feature>
<feature type="compositionally biased region" description="Polar residues" evidence="1">
    <location>
        <begin position="50"/>
        <end position="61"/>
    </location>
</feature>
<proteinExistence type="predicted"/>
<organism evidence="3">
    <name type="scientific">Timema californicum</name>
    <name type="common">California timema</name>
    <name type="synonym">Walking stick</name>
    <dbReference type="NCBI Taxonomy" id="61474"/>
    <lineage>
        <taxon>Eukaryota</taxon>
        <taxon>Metazoa</taxon>
        <taxon>Ecdysozoa</taxon>
        <taxon>Arthropoda</taxon>
        <taxon>Hexapoda</taxon>
        <taxon>Insecta</taxon>
        <taxon>Pterygota</taxon>
        <taxon>Neoptera</taxon>
        <taxon>Polyneoptera</taxon>
        <taxon>Phasmatodea</taxon>
        <taxon>Timematodea</taxon>
        <taxon>Timematoidea</taxon>
        <taxon>Timematidae</taxon>
        <taxon>Timema</taxon>
    </lineage>
</organism>
<name>A0A7R9P9Q3_TIMCA</name>
<dbReference type="FunFam" id="2.30.30.190:FF:000014">
    <property type="entry name" value="Uncharacterized protein, isoform E"/>
    <property type="match status" value="1"/>
</dbReference>
<sequence>MPVVRRRKVSSKSQTLSNQTHRASFPMARLQVSESKQALKLEQRLHYMTLSHSDSMSPNESSVEKLEDDSDSLYGSRRDLHRLADLPLPDWVVVGESVLIRPYNSSGVVTFVGETEFAAGTWVGIELDAPTGKNDGTVQGVQYFTCRPKCGIFVRADKLIQDRRGRAMRGSSSATLTGTIRRSTSRGDGLHTLHRSRSRGESLPSVGTRSLSRNK</sequence>
<dbReference type="Gene3D" id="2.30.30.190">
    <property type="entry name" value="CAP Gly-rich-like domain"/>
    <property type="match status" value="1"/>
</dbReference>
<dbReference type="EMBL" id="OE182697">
    <property type="protein sequence ID" value="CAD7574867.1"/>
    <property type="molecule type" value="Genomic_DNA"/>
</dbReference>
<gene>
    <name evidence="3" type="ORF">TCMB3V08_LOCUS7471</name>
</gene>
<dbReference type="AlphaFoldDB" id="A0A7R9P9Q3"/>
<dbReference type="SUPFAM" id="SSF74924">
    <property type="entry name" value="Cap-Gly domain"/>
    <property type="match status" value="1"/>
</dbReference>
<feature type="compositionally biased region" description="Polar residues" evidence="1">
    <location>
        <begin position="11"/>
        <end position="22"/>
    </location>
</feature>
<dbReference type="PROSITE" id="PS00845">
    <property type="entry name" value="CAP_GLY_1"/>
    <property type="match status" value="1"/>
</dbReference>
<evidence type="ECO:0000313" key="3">
    <source>
        <dbReference type="EMBL" id="CAD7574867.1"/>
    </source>
</evidence>
<dbReference type="PROSITE" id="PS50245">
    <property type="entry name" value="CAP_GLY_2"/>
    <property type="match status" value="1"/>
</dbReference>
<dbReference type="SMART" id="SM01052">
    <property type="entry name" value="CAP_GLY"/>
    <property type="match status" value="1"/>
</dbReference>
<reference evidence="3" key="1">
    <citation type="submission" date="2020-11" db="EMBL/GenBank/DDBJ databases">
        <authorList>
            <person name="Tran Van P."/>
        </authorList>
    </citation>
    <scope>NUCLEOTIDE SEQUENCE</scope>
</reference>
<feature type="compositionally biased region" description="Polar residues" evidence="1">
    <location>
        <begin position="205"/>
        <end position="215"/>
    </location>
</feature>
<protein>
    <submittedName>
        <fullName evidence="3">(California timema) hypothetical protein</fullName>
    </submittedName>
</protein>
<accession>A0A7R9P9Q3</accession>